<sequence>MYNNQFISELRAQRLNVLEQLKHIDAMLKLYGVNLDEEEIPAYSGIEALVYERPYKKDASNKEKIAGLLKLTNRFLSINEMTSLVMEFEPKSKVEEVKASLSSAKNILLKDGSIVKVQVGTNNSNTFYGSPTWIDEQGFPLPEHKYSDDAVQLKTKIVI</sequence>
<protein>
    <submittedName>
        <fullName evidence="1">Uncharacterized protein</fullName>
    </submittedName>
</protein>
<evidence type="ECO:0000313" key="1">
    <source>
        <dbReference type="EMBL" id="QEM02125.1"/>
    </source>
</evidence>
<gene>
    <name evidence="1" type="ORF">DIU31_000790</name>
    <name evidence="2" type="ORF">DIU31_015575</name>
    <name evidence="3" type="ORF">J3L21_26975</name>
</gene>
<dbReference type="EMBL" id="CP043451">
    <property type="protein sequence ID" value="QEM04863.1"/>
    <property type="molecule type" value="Genomic_DNA"/>
</dbReference>
<evidence type="ECO:0000313" key="2">
    <source>
        <dbReference type="EMBL" id="QEM04863.1"/>
    </source>
</evidence>
<name>A0A5C1HHD0_9SPHI</name>
<evidence type="ECO:0000313" key="3">
    <source>
        <dbReference type="EMBL" id="QTE49142.1"/>
    </source>
</evidence>
<dbReference type="AlphaFoldDB" id="A0A5C1HHD0"/>
<reference evidence="1 4" key="1">
    <citation type="submission" date="2019-08" db="EMBL/GenBank/DDBJ databases">
        <title>Comparative genome analysis confer to the adaptation heavy metal polluted environment.</title>
        <authorList>
            <person name="Li Y."/>
        </authorList>
    </citation>
    <scope>NUCLEOTIDE SEQUENCE [LARGE SCALE GENOMIC DNA]</scope>
    <source>
        <strain evidence="1 4">P2</strain>
    </source>
</reference>
<evidence type="ECO:0000313" key="5">
    <source>
        <dbReference type="Proteomes" id="UP000663940"/>
    </source>
</evidence>
<dbReference type="Proteomes" id="UP000663940">
    <property type="component" value="Chromosome"/>
</dbReference>
<dbReference type="EMBL" id="CP043451">
    <property type="protein sequence ID" value="QEM02125.1"/>
    <property type="molecule type" value="Genomic_DNA"/>
</dbReference>
<dbReference type="RefSeq" id="WP_022833680.1">
    <property type="nucleotide sequence ID" value="NZ_CP043451.1"/>
</dbReference>
<reference evidence="3 5" key="2">
    <citation type="submission" date="2021-03" db="EMBL/GenBank/DDBJ databases">
        <title>Mucilaginibacter strains isolated from gold and copper mining confer multi heavy-metal resistance.</title>
        <authorList>
            <person name="Li Y."/>
        </authorList>
    </citation>
    <scope>NUCLEOTIDE SEQUENCE [LARGE SCALE GENOMIC DNA]</scope>
    <source>
        <strain evidence="3 5">P2-4</strain>
    </source>
</reference>
<dbReference type="Proteomes" id="UP000250557">
    <property type="component" value="Chromosome"/>
</dbReference>
<evidence type="ECO:0000313" key="4">
    <source>
        <dbReference type="Proteomes" id="UP000250557"/>
    </source>
</evidence>
<keyword evidence="5" id="KW-1185">Reference proteome</keyword>
<organism evidence="1 4">
    <name type="scientific">Mucilaginibacter rubeus</name>
    <dbReference type="NCBI Taxonomy" id="2027860"/>
    <lineage>
        <taxon>Bacteria</taxon>
        <taxon>Pseudomonadati</taxon>
        <taxon>Bacteroidota</taxon>
        <taxon>Sphingobacteriia</taxon>
        <taxon>Sphingobacteriales</taxon>
        <taxon>Sphingobacteriaceae</taxon>
        <taxon>Mucilaginibacter</taxon>
    </lineage>
</organism>
<proteinExistence type="predicted"/>
<accession>A0A5C1HHD0</accession>
<dbReference type="EMBL" id="CP071880">
    <property type="protein sequence ID" value="QTE49142.1"/>
    <property type="molecule type" value="Genomic_DNA"/>
</dbReference>